<dbReference type="SUPFAM" id="SSF48208">
    <property type="entry name" value="Six-hairpin glycosidases"/>
    <property type="match status" value="1"/>
</dbReference>
<accession>A0A1T5BGG0</accession>
<dbReference type="Proteomes" id="UP000190852">
    <property type="component" value="Unassembled WGS sequence"/>
</dbReference>
<feature type="signal peptide" evidence="1">
    <location>
        <begin position="1"/>
        <end position="25"/>
    </location>
</feature>
<dbReference type="InterPro" id="IPR005198">
    <property type="entry name" value="Glyco_hydro_76"/>
</dbReference>
<gene>
    <name evidence="2" type="ORF">SAMN05660349_01280</name>
</gene>
<dbReference type="InterPro" id="IPR014512">
    <property type="entry name" value="O_gly_hydro"/>
</dbReference>
<dbReference type="InterPro" id="IPR008928">
    <property type="entry name" value="6-hairpin_glycosidase_sf"/>
</dbReference>
<name>A0A1T5BGG0_9BACT</name>
<dbReference type="Pfam" id="PF03663">
    <property type="entry name" value="Glyco_hydro_76"/>
    <property type="match status" value="1"/>
</dbReference>
<protein>
    <submittedName>
        <fullName evidence="2">Glycosyl hydrolase family 76</fullName>
    </submittedName>
</protein>
<dbReference type="AlphaFoldDB" id="A0A1T5BGG0"/>
<dbReference type="InterPro" id="IPR053169">
    <property type="entry name" value="MUG_Protein"/>
</dbReference>
<proteinExistence type="predicted"/>
<keyword evidence="2" id="KW-0378">Hydrolase</keyword>
<dbReference type="PROSITE" id="PS51257">
    <property type="entry name" value="PROKAR_LIPOPROTEIN"/>
    <property type="match status" value="1"/>
</dbReference>
<dbReference type="PANTHER" id="PTHR47791:SF4">
    <property type="entry name" value="(PUTATIVE SECRETED PROTEIN)-RELATED"/>
    <property type="match status" value="1"/>
</dbReference>
<feature type="chain" id="PRO_5012301345" evidence="1">
    <location>
        <begin position="26"/>
        <end position="401"/>
    </location>
</feature>
<dbReference type="PIRSF" id="PIRSF021505">
    <property type="entry name" value="O_gly_hdrol"/>
    <property type="match status" value="1"/>
</dbReference>
<dbReference type="Gene3D" id="1.50.10.20">
    <property type="match status" value="1"/>
</dbReference>
<reference evidence="3" key="1">
    <citation type="submission" date="2017-02" db="EMBL/GenBank/DDBJ databases">
        <authorList>
            <person name="Varghese N."/>
            <person name="Submissions S."/>
        </authorList>
    </citation>
    <scope>NUCLEOTIDE SEQUENCE [LARGE SCALE GENOMIC DNA]</scope>
    <source>
        <strain evidence="3">DSM 24967</strain>
    </source>
</reference>
<evidence type="ECO:0000313" key="3">
    <source>
        <dbReference type="Proteomes" id="UP000190852"/>
    </source>
</evidence>
<sequence length="401" mass="46140">MIMKVKVLSLAFLCLPFLIGGCATRKTSDKTSDLSVADSLLTNILSLYNVEKHGLLSETYPVNPDNQVTYLAEGSEQKKGQEVSFLWPYSGMLSGCVSLYKTTGNQKYKEILEKQILPGLEQYWDNIREPFCYQSYPMFNGKSDRFYDDNDWIAIDFCDYYELTKEPAYLEKAEALHKYIYSGWSDELGGGIFWCEQQRVSKNTCSNAPATVLCMKLYKLTNKAEYLDWAKKTYAWTKQHLCDTTDYVYWDNIALDGKVATQKYTYNSGQMIQAGVLLYKETGDETYLQDAQRTAKGSFEHFTSRHRLSDGKEVLFYTSSPWFNVIMFRGLKALYEVDGNALYVNTMAENARYAWANTRDENGLLGHDWSGQKTKKYKWLLDNACMLELFSEMSELPSVKL</sequence>
<keyword evidence="3" id="KW-1185">Reference proteome</keyword>
<evidence type="ECO:0000256" key="1">
    <source>
        <dbReference type="SAM" id="SignalP"/>
    </source>
</evidence>
<dbReference type="GO" id="GO:0005975">
    <property type="term" value="P:carbohydrate metabolic process"/>
    <property type="evidence" value="ECO:0007669"/>
    <property type="project" value="InterPro"/>
</dbReference>
<dbReference type="EMBL" id="FUYQ01000007">
    <property type="protein sequence ID" value="SKB46374.1"/>
    <property type="molecule type" value="Genomic_DNA"/>
</dbReference>
<keyword evidence="1" id="KW-0732">Signal</keyword>
<organism evidence="2 3">
    <name type="scientific">Parabacteroides chartae</name>
    <dbReference type="NCBI Taxonomy" id="1037355"/>
    <lineage>
        <taxon>Bacteria</taxon>
        <taxon>Pseudomonadati</taxon>
        <taxon>Bacteroidota</taxon>
        <taxon>Bacteroidia</taxon>
        <taxon>Bacteroidales</taxon>
        <taxon>Tannerellaceae</taxon>
        <taxon>Parabacteroides</taxon>
    </lineage>
</organism>
<evidence type="ECO:0000313" key="2">
    <source>
        <dbReference type="EMBL" id="SKB46374.1"/>
    </source>
</evidence>
<dbReference type="GO" id="GO:0016787">
    <property type="term" value="F:hydrolase activity"/>
    <property type="evidence" value="ECO:0007669"/>
    <property type="project" value="UniProtKB-KW"/>
</dbReference>
<dbReference type="PANTHER" id="PTHR47791">
    <property type="entry name" value="MEIOTICALLY UP-REGULATED GENE 191 PROTEIN"/>
    <property type="match status" value="1"/>
</dbReference>